<comment type="caution">
    <text evidence="3">The sequence shown here is derived from an EMBL/GenBank/DDBJ whole genome shotgun (WGS) entry which is preliminary data.</text>
</comment>
<dbReference type="GeneID" id="63783961"/>
<name>A0A1Y2EXL5_PROLT</name>
<organism evidence="3 4">
    <name type="scientific">Protomyces lactucae-debilis</name>
    <dbReference type="NCBI Taxonomy" id="2754530"/>
    <lineage>
        <taxon>Eukaryota</taxon>
        <taxon>Fungi</taxon>
        <taxon>Dikarya</taxon>
        <taxon>Ascomycota</taxon>
        <taxon>Taphrinomycotina</taxon>
        <taxon>Taphrinomycetes</taxon>
        <taxon>Taphrinales</taxon>
        <taxon>Protomycetaceae</taxon>
        <taxon>Protomyces</taxon>
    </lineage>
</organism>
<dbReference type="OMA" id="RANNASC"/>
<feature type="non-terminal residue" evidence="3">
    <location>
        <position position="1"/>
    </location>
</feature>
<feature type="domain" description="Smr" evidence="2">
    <location>
        <begin position="76"/>
        <end position="150"/>
    </location>
</feature>
<dbReference type="Pfam" id="PF01713">
    <property type="entry name" value="Smr"/>
    <property type="match status" value="1"/>
</dbReference>
<sequence length="150" mass="17319">DDAEYDRLRDAASHEADLRGRCFEASKKAYNEGNGALAHEKSEEAKEHGKKMEQFNEQAALYVFRANNASCQPDELDLHGLHVDEAKLYTEQRVMACKQRREDHLHIIVGRGNHSVNHIQKLKPAIEELCQRYGFEYSTEQNEGRIFVKF</sequence>
<keyword evidence="4" id="KW-1185">Reference proteome</keyword>
<feature type="compositionally biased region" description="Basic and acidic residues" evidence="1">
    <location>
        <begin position="38"/>
        <end position="52"/>
    </location>
</feature>
<feature type="non-terminal residue" evidence="3">
    <location>
        <position position="150"/>
    </location>
</feature>
<dbReference type="RefSeq" id="XP_040722606.1">
    <property type="nucleotide sequence ID" value="XM_040867362.1"/>
</dbReference>
<feature type="region of interest" description="Disordered" evidence="1">
    <location>
        <begin position="33"/>
        <end position="52"/>
    </location>
</feature>
<dbReference type="SUPFAM" id="SSF160443">
    <property type="entry name" value="SMR domain-like"/>
    <property type="match status" value="1"/>
</dbReference>
<dbReference type="Pfam" id="PF08590">
    <property type="entry name" value="DUF1771"/>
    <property type="match status" value="1"/>
</dbReference>
<dbReference type="OrthoDB" id="3231855at2759"/>
<dbReference type="PANTHER" id="PTHR47417:SF1">
    <property type="entry name" value="SMR DOMAIN-CONTAINING PROTEIN YPL199C"/>
    <property type="match status" value="1"/>
</dbReference>
<gene>
    <name evidence="3" type="ORF">BCR37DRAFT_340425</name>
</gene>
<dbReference type="SMART" id="SM00463">
    <property type="entry name" value="SMR"/>
    <property type="match status" value="1"/>
</dbReference>
<dbReference type="InterPro" id="IPR002625">
    <property type="entry name" value="Smr_dom"/>
</dbReference>
<dbReference type="Gene3D" id="3.30.1370.110">
    <property type="match status" value="1"/>
</dbReference>
<evidence type="ECO:0000313" key="4">
    <source>
        <dbReference type="Proteomes" id="UP000193685"/>
    </source>
</evidence>
<dbReference type="PANTHER" id="PTHR47417">
    <property type="entry name" value="SMR DOMAIN-CONTAINING PROTEIN YPL199C"/>
    <property type="match status" value="1"/>
</dbReference>
<dbReference type="InterPro" id="IPR053020">
    <property type="entry name" value="Smr_domain_protein"/>
</dbReference>
<dbReference type="AlphaFoldDB" id="A0A1Y2EXL5"/>
<dbReference type="Proteomes" id="UP000193685">
    <property type="component" value="Unassembled WGS sequence"/>
</dbReference>
<accession>A0A1Y2EXL5</accession>
<dbReference type="PROSITE" id="PS50828">
    <property type="entry name" value="SMR"/>
    <property type="match status" value="1"/>
</dbReference>
<evidence type="ECO:0000259" key="2">
    <source>
        <dbReference type="PROSITE" id="PS50828"/>
    </source>
</evidence>
<protein>
    <recommendedName>
        <fullName evidence="2">Smr domain-containing protein</fullName>
    </recommendedName>
</protein>
<evidence type="ECO:0000313" key="3">
    <source>
        <dbReference type="EMBL" id="ORY76343.1"/>
    </source>
</evidence>
<dbReference type="EMBL" id="MCFI01000023">
    <property type="protein sequence ID" value="ORY76343.1"/>
    <property type="molecule type" value="Genomic_DNA"/>
</dbReference>
<proteinExistence type="predicted"/>
<dbReference type="SMART" id="SM01162">
    <property type="entry name" value="DUF1771"/>
    <property type="match status" value="1"/>
</dbReference>
<dbReference type="STRING" id="56484.A0A1Y2EXL5"/>
<dbReference type="InterPro" id="IPR013899">
    <property type="entry name" value="DUF1771"/>
</dbReference>
<dbReference type="InterPro" id="IPR036063">
    <property type="entry name" value="Smr_dom_sf"/>
</dbReference>
<reference evidence="3 4" key="1">
    <citation type="submission" date="2016-07" db="EMBL/GenBank/DDBJ databases">
        <title>Pervasive Adenine N6-methylation of Active Genes in Fungi.</title>
        <authorList>
            <consortium name="DOE Joint Genome Institute"/>
            <person name="Mondo S.J."/>
            <person name="Dannebaum R.O."/>
            <person name="Kuo R.C."/>
            <person name="Labutti K."/>
            <person name="Haridas S."/>
            <person name="Kuo A."/>
            <person name="Salamov A."/>
            <person name="Ahrendt S.R."/>
            <person name="Lipzen A."/>
            <person name="Sullivan W."/>
            <person name="Andreopoulos W.B."/>
            <person name="Clum A."/>
            <person name="Lindquist E."/>
            <person name="Daum C."/>
            <person name="Ramamoorthy G.K."/>
            <person name="Gryganskyi A."/>
            <person name="Culley D."/>
            <person name="Magnuson J.K."/>
            <person name="James T.Y."/>
            <person name="O'Malley M.A."/>
            <person name="Stajich J.E."/>
            <person name="Spatafora J.W."/>
            <person name="Visel A."/>
            <person name="Grigoriev I.V."/>
        </authorList>
    </citation>
    <scope>NUCLEOTIDE SEQUENCE [LARGE SCALE GENOMIC DNA]</scope>
    <source>
        <strain evidence="3 4">12-1054</strain>
    </source>
</reference>
<evidence type="ECO:0000256" key="1">
    <source>
        <dbReference type="SAM" id="MobiDB-lite"/>
    </source>
</evidence>